<dbReference type="NCBIfam" id="TIGR01217">
    <property type="entry name" value="ac_ac_CoA_syn"/>
    <property type="match status" value="1"/>
</dbReference>
<dbReference type="Pfam" id="PF16177">
    <property type="entry name" value="ACAS_N"/>
    <property type="match status" value="1"/>
</dbReference>
<dbReference type="Proteomes" id="UP000094580">
    <property type="component" value="Unassembled WGS sequence"/>
</dbReference>
<feature type="domain" description="AMP-dependent synthetase/ligase" evidence="5">
    <location>
        <begin position="101"/>
        <end position="474"/>
    </location>
</feature>
<evidence type="ECO:0000256" key="2">
    <source>
        <dbReference type="ARBA" id="ARBA00022598"/>
    </source>
</evidence>
<dbReference type="RefSeq" id="WP_069032907.1">
    <property type="nucleotide sequence ID" value="NZ_MDKC01000004.1"/>
</dbReference>
<dbReference type="Pfam" id="PF00501">
    <property type="entry name" value="AMP-binding"/>
    <property type="match status" value="1"/>
</dbReference>
<dbReference type="InterPro" id="IPR000873">
    <property type="entry name" value="AMP-dep_synth/lig_dom"/>
</dbReference>
<comment type="caution">
    <text evidence="7">The sequence shown here is derived from an EMBL/GenBank/DDBJ whole genome shotgun (WGS) entry which is preliminary data.</text>
</comment>
<dbReference type="PROSITE" id="PS00455">
    <property type="entry name" value="AMP_BINDING"/>
    <property type="match status" value="1"/>
</dbReference>
<gene>
    <name evidence="7" type="ORF">BED47_17475</name>
</gene>
<dbReference type="InterPro" id="IPR045851">
    <property type="entry name" value="AMP-bd_C_sf"/>
</dbReference>
<dbReference type="PANTHER" id="PTHR42921">
    <property type="entry name" value="ACETOACETYL-COA SYNTHETASE"/>
    <property type="match status" value="1"/>
</dbReference>
<protein>
    <submittedName>
        <fullName evidence="7">Acetoacetate--CoA ligase</fullName>
    </submittedName>
</protein>
<dbReference type="GO" id="GO:0016874">
    <property type="term" value="F:ligase activity"/>
    <property type="evidence" value="ECO:0007669"/>
    <property type="project" value="UniProtKB-KW"/>
</dbReference>
<dbReference type="InterPro" id="IPR042099">
    <property type="entry name" value="ANL_N_sf"/>
</dbReference>
<dbReference type="EMBL" id="MDKC01000004">
    <property type="protein sequence ID" value="ODG92969.1"/>
    <property type="molecule type" value="Genomic_DNA"/>
</dbReference>
<dbReference type="Gene3D" id="3.40.50.12780">
    <property type="entry name" value="N-terminal domain of ligase-like"/>
    <property type="match status" value="1"/>
</dbReference>
<dbReference type="Gene3D" id="3.30.300.30">
    <property type="match status" value="1"/>
</dbReference>
<name>A0ABX2ZX25_9BACI</name>
<dbReference type="InterPro" id="IPR032387">
    <property type="entry name" value="ACAS_N"/>
</dbReference>
<evidence type="ECO:0000259" key="5">
    <source>
        <dbReference type="Pfam" id="PF00501"/>
    </source>
</evidence>
<keyword evidence="2 7" id="KW-0436">Ligase</keyword>
<accession>A0ABX2ZX25</accession>
<comment type="similarity">
    <text evidence="1">Belongs to the ATP-dependent AMP-binding enzyme family.</text>
</comment>
<proteinExistence type="inferred from homology"/>
<evidence type="ECO:0000259" key="6">
    <source>
        <dbReference type="Pfam" id="PF16177"/>
    </source>
</evidence>
<dbReference type="SUPFAM" id="SSF56801">
    <property type="entry name" value="Acetyl-CoA synthetase-like"/>
    <property type="match status" value="1"/>
</dbReference>
<organism evidence="7 8">
    <name type="scientific">Gottfriedia luciferensis</name>
    <dbReference type="NCBI Taxonomy" id="178774"/>
    <lineage>
        <taxon>Bacteria</taxon>
        <taxon>Bacillati</taxon>
        <taxon>Bacillota</taxon>
        <taxon>Bacilli</taxon>
        <taxon>Bacillales</taxon>
        <taxon>Bacillaceae</taxon>
        <taxon>Gottfriedia</taxon>
    </lineage>
</organism>
<evidence type="ECO:0000256" key="3">
    <source>
        <dbReference type="ARBA" id="ARBA00022741"/>
    </source>
</evidence>
<reference evidence="7 8" key="1">
    <citation type="submission" date="2016-07" db="EMBL/GenBank/DDBJ databases">
        <authorList>
            <person name="Townsley L."/>
            <person name="Shank E.A."/>
        </authorList>
    </citation>
    <scope>NUCLEOTIDE SEQUENCE [LARGE SCALE GENOMIC DNA]</scope>
    <source>
        <strain evidence="7 8">CH01</strain>
    </source>
</reference>
<keyword evidence="8" id="KW-1185">Reference proteome</keyword>
<dbReference type="InterPro" id="IPR005914">
    <property type="entry name" value="Acac_CoA_synth"/>
</dbReference>
<keyword evidence="3" id="KW-0547">Nucleotide-binding</keyword>
<dbReference type="NCBIfam" id="NF002937">
    <property type="entry name" value="PRK03584.1"/>
    <property type="match status" value="1"/>
</dbReference>
<dbReference type="InterPro" id="IPR020845">
    <property type="entry name" value="AMP-binding_CS"/>
</dbReference>
<evidence type="ECO:0000256" key="1">
    <source>
        <dbReference type="ARBA" id="ARBA00006432"/>
    </source>
</evidence>
<evidence type="ECO:0000313" key="8">
    <source>
        <dbReference type="Proteomes" id="UP000094580"/>
    </source>
</evidence>
<evidence type="ECO:0000313" key="7">
    <source>
        <dbReference type="EMBL" id="ODG92969.1"/>
    </source>
</evidence>
<sequence length="659" mass="74179">MKAITEGALLWEPTRQQIENAGVSHFMNWLENEKNLFFNTQSELWKWSVDELESFWESVWKYCNVISHAPYDQVLEERKMPGAKWFTGSKINYAEHVFRNDKGDQPALIFQSEITPKTEISWKELKEKTGLVANSLRKLGVKSGDRVVAYMPNVPETIIAFLACASIGAIWSSCSPDFGTSSVIDRFKQIEPTILFAVDGYSYNGKVQNRLSSVEELQSELPTLKKTILVPYANFDEYKIENEIVFWNELLVGSSELTFESVPFDHPLWILFSSGTTGLPKPIVQSQGGILVEQLKTLVVEQGINQDDVIFWFTTTGWMMWNQLVGGLLSGSRILLFDGSPSYPSLHVLWDLAEEVGVTFFGTSAGFLSVCEKHAIKLKDRHSFSKLKSICSTGSPLSVEGFSWVYENIKDDIWLVSTSGGTDVCTAFVGGSPILPVYAGEIQARSLGAHVQSFDDEGKSVINEVGELVITSPMPSMPLYFWGDSNNERYLESYFEVYPGIWRHGDWIKIDEKGSCVIYGRSDSTINRHGVRLGTSEIYRVVESIDEIMEGLVIDLELLGRQSFMPLFVVLKHGVVLTNELKRKIKEEIKYKVSPRFVPNEIYEVDQIPKTLSGKKLEVPIRKILLGFSPEKVVNQGSMANPDSLKFFIGLAQVLNGQI</sequence>
<keyword evidence="4" id="KW-0067">ATP-binding</keyword>
<evidence type="ECO:0000256" key="4">
    <source>
        <dbReference type="ARBA" id="ARBA00022840"/>
    </source>
</evidence>
<feature type="domain" description="Acetyl-coenzyme A synthetase N-terminal" evidence="6">
    <location>
        <begin position="43"/>
        <end position="96"/>
    </location>
</feature>
<dbReference type="CDD" id="cd05943">
    <property type="entry name" value="AACS"/>
    <property type="match status" value="1"/>
</dbReference>
<dbReference type="PANTHER" id="PTHR42921:SF1">
    <property type="entry name" value="ACETOACETYL-COA SYNTHETASE"/>
    <property type="match status" value="1"/>
</dbReference>